<proteinExistence type="predicted"/>
<organism evidence="2 3">
    <name type="scientific">Neorhizobium galegae bv. officinalis</name>
    <dbReference type="NCBI Taxonomy" id="323656"/>
    <lineage>
        <taxon>Bacteria</taxon>
        <taxon>Pseudomonadati</taxon>
        <taxon>Pseudomonadota</taxon>
        <taxon>Alphaproteobacteria</taxon>
        <taxon>Hyphomicrobiales</taxon>
        <taxon>Rhizobiaceae</taxon>
        <taxon>Rhizobium/Agrobacterium group</taxon>
        <taxon>Neorhizobium</taxon>
    </lineage>
</organism>
<feature type="compositionally biased region" description="Basic residues" evidence="1">
    <location>
        <begin position="67"/>
        <end position="82"/>
    </location>
</feature>
<accession>A0A0T7GSX9</accession>
<name>A0A0T7GSX9_NEOGA</name>
<evidence type="ECO:0000313" key="3">
    <source>
        <dbReference type="Proteomes" id="UP000039660"/>
    </source>
</evidence>
<reference evidence="2 3" key="1">
    <citation type="submission" date="2014-08" db="EMBL/GenBank/DDBJ databases">
        <authorList>
            <person name="Chen Y.-H."/>
        </authorList>
    </citation>
    <scope>NUCLEOTIDE SEQUENCE [LARGE SCALE GENOMIC DNA]</scope>
</reference>
<dbReference type="Proteomes" id="UP000039660">
    <property type="component" value="Unassembled WGS sequence"/>
</dbReference>
<evidence type="ECO:0000313" key="2">
    <source>
        <dbReference type="EMBL" id="CDZ50389.1"/>
    </source>
</evidence>
<dbReference type="EMBL" id="CCRK01000007">
    <property type="protein sequence ID" value="CDZ50389.1"/>
    <property type="molecule type" value="Genomic_DNA"/>
</dbReference>
<sequence length="82" mass="9144">MADLIKEIVTGLVETALKELLGKSHGRTPAKRKKRQIRSANTGRFARKTAATKTTARRAAKPATKQVSRRRTTASRSKQRSR</sequence>
<dbReference type="RefSeq" id="WP_046636400.1">
    <property type="nucleotide sequence ID" value="NZ_CCRK01000007.1"/>
</dbReference>
<gene>
    <name evidence="2" type="ORF">NGAL_HAMBI1189_34500</name>
</gene>
<feature type="region of interest" description="Disordered" evidence="1">
    <location>
        <begin position="23"/>
        <end position="82"/>
    </location>
</feature>
<feature type="compositionally biased region" description="Basic residues" evidence="1">
    <location>
        <begin position="24"/>
        <end position="37"/>
    </location>
</feature>
<protein>
    <submittedName>
        <fullName evidence="2">Uncharacterized protein</fullName>
    </submittedName>
</protein>
<dbReference type="AlphaFoldDB" id="A0A0T7GSX9"/>
<evidence type="ECO:0000256" key="1">
    <source>
        <dbReference type="SAM" id="MobiDB-lite"/>
    </source>
</evidence>